<organism evidence="2 3">
    <name type="scientific">Paramarasmius palmivorus</name>
    <dbReference type="NCBI Taxonomy" id="297713"/>
    <lineage>
        <taxon>Eukaryota</taxon>
        <taxon>Fungi</taxon>
        <taxon>Dikarya</taxon>
        <taxon>Basidiomycota</taxon>
        <taxon>Agaricomycotina</taxon>
        <taxon>Agaricomycetes</taxon>
        <taxon>Agaricomycetidae</taxon>
        <taxon>Agaricales</taxon>
        <taxon>Marasmiineae</taxon>
        <taxon>Marasmiaceae</taxon>
        <taxon>Paramarasmius</taxon>
    </lineage>
</organism>
<feature type="region of interest" description="Disordered" evidence="1">
    <location>
        <begin position="1"/>
        <end position="55"/>
    </location>
</feature>
<comment type="caution">
    <text evidence="2">The sequence shown here is derived from an EMBL/GenBank/DDBJ whole genome shotgun (WGS) entry which is preliminary data.</text>
</comment>
<proteinExistence type="predicted"/>
<dbReference type="Proteomes" id="UP001383192">
    <property type="component" value="Unassembled WGS sequence"/>
</dbReference>
<feature type="non-terminal residue" evidence="2">
    <location>
        <position position="1"/>
    </location>
</feature>
<gene>
    <name evidence="2" type="ORF">VNI00_011048</name>
</gene>
<sequence length="55" mass="6121">NLSHRAEQKRKPPVSSTSKYTVRHASQDFYGSPTPTLILPGVPRQTQKNDSKSTP</sequence>
<evidence type="ECO:0000313" key="2">
    <source>
        <dbReference type="EMBL" id="KAK7037556.1"/>
    </source>
</evidence>
<name>A0AAW0CEL2_9AGAR</name>
<accession>A0AAW0CEL2</accession>
<evidence type="ECO:0000256" key="1">
    <source>
        <dbReference type="SAM" id="MobiDB-lite"/>
    </source>
</evidence>
<protein>
    <submittedName>
        <fullName evidence="2">Uncharacterized protein</fullName>
    </submittedName>
</protein>
<dbReference type="AlphaFoldDB" id="A0AAW0CEL2"/>
<keyword evidence="3" id="KW-1185">Reference proteome</keyword>
<reference evidence="2 3" key="1">
    <citation type="submission" date="2024-01" db="EMBL/GenBank/DDBJ databases">
        <title>A draft genome for a cacao thread blight-causing isolate of Paramarasmius palmivorus.</title>
        <authorList>
            <person name="Baruah I.K."/>
            <person name="Bukari Y."/>
            <person name="Amoako-Attah I."/>
            <person name="Meinhardt L.W."/>
            <person name="Bailey B.A."/>
            <person name="Cohen S.P."/>
        </authorList>
    </citation>
    <scope>NUCLEOTIDE SEQUENCE [LARGE SCALE GENOMIC DNA]</scope>
    <source>
        <strain evidence="2 3">GH-12</strain>
    </source>
</reference>
<dbReference type="EMBL" id="JAYKXP010000046">
    <property type="protein sequence ID" value="KAK7037556.1"/>
    <property type="molecule type" value="Genomic_DNA"/>
</dbReference>
<evidence type="ECO:0000313" key="3">
    <source>
        <dbReference type="Proteomes" id="UP001383192"/>
    </source>
</evidence>
<feature type="compositionally biased region" description="Basic and acidic residues" evidence="1">
    <location>
        <begin position="1"/>
        <end position="10"/>
    </location>
</feature>